<dbReference type="InterPro" id="IPR047296">
    <property type="entry name" value="GIY-YIG_UvrC_Cho"/>
</dbReference>
<dbReference type="FunFam" id="3.30.420.10:FF:000045">
    <property type="entry name" value="3'-5' exonuclease DinG"/>
    <property type="match status" value="1"/>
</dbReference>
<dbReference type="OrthoDB" id="9803913at2"/>
<dbReference type="EMBL" id="LR134476">
    <property type="protein sequence ID" value="VEI12530.1"/>
    <property type="molecule type" value="Genomic_DNA"/>
</dbReference>
<sequence>MIEPHITLLTGITNAMVALAPDISQAMGEFLEFLGDDPDVVLVAHNARFDMGHLRGACAGLGIDLPKRRVVDTLKLARKTFTRDEAPNYKLATLARICGASVEPTHRALDDARATVDVLHAILARLGGIGVTHLDDLLTAADPVPQHRRAKAVLADGLPRGPGVYRFIGPGGEVLYVGTSVNVYKRVRQYFTAAEKRKRMAEMVDLAVSVDAQATNTVLEANVLEVRLIDELDPPYNRRSRRTLSRPWIALTDEAHPRLKVCRKITRPQMGSALGPFTSERQARNAIELLESVSGIRECTQVIPLAPDGRGACHLAELGKCSAPCLSGIRQVEQVSAVELALGGQVRDSVNASLAKIRNLSSQRRYEQAAGERDRLYSLVAGAKNYEEFRSLVGNERIIAAAPANDAAPGSTGWDVAVIDYGALRTTMSASTIEEVPAVARFLDSGYPPATEPEFASQHVSHDEVRILAQWLFRDDVQLLHATAPDLLAWSRAGAFSLKLPNRSANHTGMRE</sequence>
<dbReference type="SUPFAM" id="SSF53098">
    <property type="entry name" value="Ribonuclease H-like"/>
    <property type="match status" value="1"/>
</dbReference>
<evidence type="ECO:0000313" key="3">
    <source>
        <dbReference type="EMBL" id="VEI12530.1"/>
    </source>
</evidence>
<proteinExistence type="predicted"/>
<dbReference type="Proteomes" id="UP000269542">
    <property type="component" value="Chromosome"/>
</dbReference>
<dbReference type="KEGG" id="tbw:NCTC13354_00213"/>
<gene>
    <name evidence="3" type="primary">uvrC_2</name>
    <name evidence="3" type="ORF">NCTC13354_00213</name>
</gene>
<keyword evidence="4" id="KW-1185">Reference proteome</keyword>
<keyword evidence="1" id="KW-0378">Hydrolase</keyword>
<organism evidence="3 4">
    <name type="scientific">Trueperella bialowiezensis</name>
    <dbReference type="NCBI Taxonomy" id="312285"/>
    <lineage>
        <taxon>Bacteria</taxon>
        <taxon>Bacillati</taxon>
        <taxon>Actinomycetota</taxon>
        <taxon>Actinomycetes</taxon>
        <taxon>Actinomycetales</taxon>
        <taxon>Actinomycetaceae</taxon>
        <taxon>Trueperella</taxon>
    </lineage>
</organism>
<dbReference type="AlphaFoldDB" id="A0A3S4V5I3"/>
<dbReference type="InterPro" id="IPR036397">
    <property type="entry name" value="RNaseH_sf"/>
</dbReference>
<evidence type="ECO:0000313" key="4">
    <source>
        <dbReference type="Proteomes" id="UP000269542"/>
    </source>
</evidence>
<dbReference type="GO" id="GO:0004527">
    <property type="term" value="F:exonuclease activity"/>
    <property type="evidence" value="ECO:0007669"/>
    <property type="project" value="UniProtKB-KW"/>
</dbReference>
<name>A0A3S4V5I3_9ACTO</name>
<dbReference type="CDD" id="cd06127">
    <property type="entry name" value="DEDDh"/>
    <property type="match status" value="1"/>
</dbReference>
<dbReference type="InterPro" id="IPR000305">
    <property type="entry name" value="GIY-YIG_endonuc"/>
</dbReference>
<dbReference type="SMART" id="SM00479">
    <property type="entry name" value="EXOIII"/>
    <property type="match status" value="1"/>
</dbReference>
<evidence type="ECO:0000256" key="1">
    <source>
        <dbReference type="ARBA" id="ARBA00022839"/>
    </source>
</evidence>
<dbReference type="PANTHER" id="PTHR30562:SF1">
    <property type="entry name" value="UVRABC SYSTEM PROTEIN C"/>
    <property type="match status" value="1"/>
</dbReference>
<dbReference type="Gene3D" id="3.40.1440.10">
    <property type="entry name" value="GIY-YIG endonuclease"/>
    <property type="match status" value="1"/>
</dbReference>
<protein>
    <submittedName>
        <fullName evidence="3">Excinuclease ABC subunit C</fullName>
    </submittedName>
</protein>
<accession>A0A3S4V5I3</accession>
<dbReference type="GO" id="GO:0006289">
    <property type="term" value="P:nucleotide-excision repair"/>
    <property type="evidence" value="ECO:0007669"/>
    <property type="project" value="InterPro"/>
</dbReference>
<dbReference type="InterPro" id="IPR050066">
    <property type="entry name" value="UvrABC_protein_C"/>
</dbReference>
<dbReference type="SUPFAM" id="SSF82771">
    <property type="entry name" value="GIY-YIG endonuclease"/>
    <property type="match status" value="1"/>
</dbReference>
<dbReference type="InterPro" id="IPR013520">
    <property type="entry name" value="Ribonucl_H"/>
</dbReference>
<dbReference type="InterPro" id="IPR012337">
    <property type="entry name" value="RNaseH-like_sf"/>
</dbReference>
<dbReference type="NCBIfam" id="NF005907">
    <property type="entry name" value="PRK07883.1-5"/>
    <property type="match status" value="1"/>
</dbReference>
<dbReference type="RefSeq" id="WP_126415728.1">
    <property type="nucleotide sequence ID" value="NZ_LR134476.1"/>
</dbReference>
<dbReference type="Pfam" id="PF00929">
    <property type="entry name" value="RNase_T"/>
    <property type="match status" value="1"/>
</dbReference>
<reference evidence="3 4" key="1">
    <citation type="submission" date="2018-12" db="EMBL/GenBank/DDBJ databases">
        <authorList>
            <consortium name="Pathogen Informatics"/>
        </authorList>
    </citation>
    <scope>NUCLEOTIDE SEQUENCE [LARGE SCALE GENOMIC DNA]</scope>
    <source>
        <strain evidence="3 4">NCTC13354</strain>
    </source>
</reference>
<dbReference type="GO" id="GO:0009380">
    <property type="term" value="C:excinuclease repair complex"/>
    <property type="evidence" value="ECO:0007669"/>
    <property type="project" value="TreeGrafter"/>
</dbReference>
<dbReference type="Gene3D" id="3.30.420.10">
    <property type="entry name" value="Ribonuclease H-like superfamily/Ribonuclease H"/>
    <property type="match status" value="1"/>
</dbReference>
<dbReference type="CDD" id="cd10434">
    <property type="entry name" value="GIY-YIG_UvrC_Cho"/>
    <property type="match status" value="1"/>
</dbReference>
<dbReference type="PROSITE" id="PS50164">
    <property type="entry name" value="GIY_YIG"/>
    <property type="match status" value="1"/>
</dbReference>
<dbReference type="GO" id="GO:0003676">
    <property type="term" value="F:nucleic acid binding"/>
    <property type="evidence" value="ECO:0007669"/>
    <property type="project" value="InterPro"/>
</dbReference>
<dbReference type="PANTHER" id="PTHR30562">
    <property type="entry name" value="UVRC/OXIDOREDUCTASE"/>
    <property type="match status" value="1"/>
</dbReference>
<evidence type="ECO:0000259" key="2">
    <source>
        <dbReference type="PROSITE" id="PS50164"/>
    </source>
</evidence>
<keyword evidence="1" id="KW-0269">Exonuclease</keyword>
<keyword evidence="1" id="KW-0540">Nuclease</keyword>
<feature type="domain" description="GIY-YIG" evidence="2">
    <location>
        <begin position="160"/>
        <end position="238"/>
    </location>
</feature>
<dbReference type="SMART" id="SM00465">
    <property type="entry name" value="GIYc"/>
    <property type="match status" value="1"/>
</dbReference>
<dbReference type="InterPro" id="IPR035901">
    <property type="entry name" value="GIY-YIG_endonuc_sf"/>
</dbReference>